<dbReference type="Gramene" id="KCW55266">
    <property type="protein sequence ID" value="KCW55266"/>
    <property type="gene ID" value="EUGRSUZ_I01193"/>
</dbReference>
<protein>
    <submittedName>
        <fullName evidence="1">Uncharacterized protein</fullName>
    </submittedName>
</protein>
<sequence>MTFLDNFSPCLLHKILLNELIILANQKHPAQKTIIFRDNVICLDMSSLLNKSSGLINMFANVKSCKFRKEYGKKRENFD</sequence>
<dbReference type="EMBL" id="KK198761">
    <property type="protein sequence ID" value="KCW55266.1"/>
    <property type="molecule type" value="Genomic_DNA"/>
</dbReference>
<dbReference type="InParanoid" id="A0A059ANI5"/>
<proteinExistence type="predicted"/>
<organism evidence="1">
    <name type="scientific">Eucalyptus grandis</name>
    <name type="common">Flooded gum</name>
    <dbReference type="NCBI Taxonomy" id="71139"/>
    <lineage>
        <taxon>Eukaryota</taxon>
        <taxon>Viridiplantae</taxon>
        <taxon>Streptophyta</taxon>
        <taxon>Embryophyta</taxon>
        <taxon>Tracheophyta</taxon>
        <taxon>Spermatophyta</taxon>
        <taxon>Magnoliopsida</taxon>
        <taxon>eudicotyledons</taxon>
        <taxon>Gunneridae</taxon>
        <taxon>Pentapetalae</taxon>
        <taxon>rosids</taxon>
        <taxon>malvids</taxon>
        <taxon>Myrtales</taxon>
        <taxon>Myrtaceae</taxon>
        <taxon>Myrtoideae</taxon>
        <taxon>Eucalypteae</taxon>
        <taxon>Eucalyptus</taxon>
    </lineage>
</organism>
<evidence type="ECO:0000313" key="1">
    <source>
        <dbReference type="EMBL" id="KCW55266.1"/>
    </source>
</evidence>
<dbReference type="AlphaFoldDB" id="A0A059ANI5"/>
<accession>A0A059ANI5</accession>
<gene>
    <name evidence="1" type="ORF">EUGRSUZ_I01193</name>
</gene>
<reference evidence="1" key="1">
    <citation type="submission" date="2013-07" db="EMBL/GenBank/DDBJ databases">
        <title>The genome of Eucalyptus grandis.</title>
        <authorList>
            <person name="Schmutz J."/>
            <person name="Hayes R."/>
            <person name="Myburg A."/>
            <person name="Tuskan G."/>
            <person name="Grattapaglia D."/>
            <person name="Rokhsar D.S."/>
        </authorList>
    </citation>
    <scope>NUCLEOTIDE SEQUENCE</scope>
    <source>
        <tissue evidence="1">Leaf extractions</tissue>
    </source>
</reference>
<name>A0A059ANI5_EUCGR</name>